<organism evidence="1 2">
    <name type="scientific">Datura stramonium</name>
    <name type="common">Jimsonweed</name>
    <name type="synonym">Common thornapple</name>
    <dbReference type="NCBI Taxonomy" id="4076"/>
    <lineage>
        <taxon>Eukaryota</taxon>
        <taxon>Viridiplantae</taxon>
        <taxon>Streptophyta</taxon>
        <taxon>Embryophyta</taxon>
        <taxon>Tracheophyta</taxon>
        <taxon>Spermatophyta</taxon>
        <taxon>Magnoliopsida</taxon>
        <taxon>eudicotyledons</taxon>
        <taxon>Gunneridae</taxon>
        <taxon>Pentapetalae</taxon>
        <taxon>asterids</taxon>
        <taxon>lamiids</taxon>
        <taxon>Solanales</taxon>
        <taxon>Solanaceae</taxon>
        <taxon>Solanoideae</taxon>
        <taxon>Datureae</taxon>
        <taxon>Datura</taxon>
    </lineage>
</organism>
<dbReference type="EMBL" id="JACEIK010000001">
    <property type="protein sequence ID" value="MCD7445842.1"/>
    <property type="molecule type" value="Genomic_DNA"/>
</dbReference>
<proteinExistence type="predicted"/>
<keyword evidence="2" id="KW-1185">Reference proteome</keyword>
<sequence>FRVHVSKLRTFSPVYSSWHMRRLRVFRIAASISPGSNIVRWGSAIAGQIVGAR</sequence>
<protein>
    <submittedName>
        <fullName evidence="1">Uncharacterized protein</fullName>
    </submittedName>
</protein>
<comment type="caution">
    <text evidence="1">The sequence shown here is derived from an EMBL/GenBank/DDBJ whole genome shotgun (WGS) entry which is preliminary data.</text>
</comment>
<accession>A0ABS8RFX7</accession>
<reference evidence="1 2" key="1">
    <citation type="journal article" date="2021" name="BMC Genomics">
        <title>Datura genome reveals duplications of psychoactive alkaloid biosynthetic genes and high mutation rate following tissue culture.</title>
        <authorList>
            <person name="Rajewski A."/>
            <person name="Carter-House D."/>
            <person name="Stajich J."/>
            <person name="Litt A."/>
        </authorList>
    </citation>
    <scope>NUCLEOTIDE SEQUENCE [LARGE SCALE GENOMIC DNA]</scope>
    <source>
        <strain evidence="1">AR-01</strain>
    </source>
</reference>
<feature type="non-terminal residue" evidence="1">
    <location>
        <position position="1"/>
    </location>
</feature>
<name>A0ABS8RFX7_DATST</name>
<dbReference type="Proteomes" id="UP000823775">
    <property type="component" value="Unassembled WGS sequence"/>
</dbReference>
<gene>
    <name evidence="1" type="ORF">HAX54_000081</name>
</gene>
<evidence type="ECO:0000313" key="2">
    <source>
        <dbReference type="Proteomes" id="UP000823775"/>
    </source>
</evidence>
<evidence type="ECO:0000313" key="1">
    <source>
        <dbReference type="EMBL" id="MCD7445842.1"/>
    </source>
</evidence>